<gene>
    <name evidence="2" type="ORF">EDC52_1312</name>
</gene>
<dbReference type="EMBL" id="SMCR01000031">
    <property type="protein sequence ID" value="TCV90927.1"/>
    <property type="molecule type" value="Genomic_DNA"/>
</dbReference>
<accession>A0A4R3YFF6</accession>
<feature type="domain" description="CdiI C-terminal" evidence="1">
    <location>
        <begin position="35"/>
        <end position="139"/>
    </location>
</feature>
<keyword evidence="3" id="KW-1185">Reference proteome</keyword>
<dbReference type="OrthoDB" id="3700386at2"/>
<organism evidence="2 3">
    <name type="scientific">Biostraticola tofi</name>
    <dbReference type="NCBI Taxonomy" id="466109"/>
    <lineage>
        <taxon>Bacteria</taxon>
        <taxon>Pseudomonadati</taxon>
        <taxon>Pseudomonadota</taxon>
        <taxon>Gammaproteobacteria</taxon>
        <taxon>Enterobacterales</taxon>
        <taxon>Bruguierivoracaceae</taxon>
        <taxon>Biostraticola</taxon>
    </lineage>
</organism>
<name>A0A4R3YFF6_9GAMM</name>
<reference evidence="2 3" key="1">
    <citation type="submission" date="2019-03" db="EMBL/GenBank/DDBJ databases">
        <title>Genomic Encyclopedia of Type Strains, Phase IV (KMG-IV): sequencing the most valuable type-strain genomes for metagenomic binning, comparative biology and taxonomic classification.</title>
        <authorList>
            <person name="Goeker M."/>
        </authorList>
    </citation>
    <scope>NUCLEOTIDE SEQUENCE [LARGE SCALE GENOMIC DNA]</scope>
    <source>
        <strain evidence="2 3">DSM 19580</strain>
    </source>
</reference>
<dbReference type="AlphaFoldDB" id="A0A4R3YFF6"/>
<protein>
    <recommendedName>
        <fullName evidence="1">CdiI C-terminal domain-containing protein</fullName>
    </recommendedName>
</protein>
<evidence type="ECO:0000259" key="1">
    <source>
        <dbReference type="Pfam" id="PF18228"/>
    </source>
</evidence>
<evidence type="ECO:0000313" key="2">
    <source>
        <dbReference type="EMBL" id="TCV90927.1"/>
    </source>
</evidence>
<proteinExistence type="predicted"/>
<dbReference type="RefSeq" id="WP_131868057.1">
    <property type="nucleotide sequence ID" value="NZ_SMCR01000031.1"/>
</dbReference>
<dbReference type="Gene3D" id="3.30.2450.20">
    <property type="match status" value="1"/>
</dbReference>
<evidence type="ECO:0000313" key="3">
    <source>
        <dbReference type="Proteomes" id="UP000295719"/>
    </source>
</evidence>
<dbReference type="Pfam" id="PF18228">
    <property type="entry name" value="CdiI_N"/>
    <property type="match status" value="1"/>
</dbReference>
<dbReference type="InterPro" id="IPR040509">
    <property type="entry name" value="CdiI_C"/>
</dbReference>
<sequence length="145" mass="17095">MFGIFPEKHAIQIENEIFLPASIIIDDFQESMNIPLTYWNIVDYKKSWLRSLKEGLEKRNHAALAVSMYDPNLVNFVFVWVIYFESEIACVQNSIIFLEEYNDFNPNKLNEYIDTRTTHDEDGMKISEWSTDFSSVVNFYNSLND</sequence>
<dbReference type="CDD" id="cd20699">
    <property type="entry name" value="CdiI_ECL-like"/>
    <property type="match status" value="1"/>
</dbReference>
<dbReference type="InterPro" id="IPR053755">
    <property type="entry name" value="CDI_immunity_sf"/>
</dbReference>
<dbReference type="Proteomes" id="UP000295719">
    <property type="component" value="Unassembled WGS sequence"/>
</dbReference>
<comment type="caution">
    <text evidence="2">The sequence shown here is derived from an EMBL/GenBank/DDBJ whole genome shotgun (WGS) entry which is preliminary data.</text>
</comment>